<dbReference type="EMBL" id="FRFC01000003">
    <property type="protein sequence ID" value="SHO45489.1"/>
    <property type="molecule type" value="Genomic_DNA"/>
</dbReference>
<feature type="region of interest" description="Disordered" evidence="2">
    <location>
        <begin position="41"/>
        <end position="63"/>
    </location>
</feature>
<name>A0A2H1EHA3_9ARCH</name>
<protein>
    <submittedName>
        <fullName evidence="3">Uncharacterized protein</fullName>
    </submittedName>
</protein>
<dbReference type="AlphaFoldDB" id="A0A2H1EHA3"/>
<evidence type="ECO:0000256" key="2">
    <source>
        <dbReference type="SAM" id="MobiDB-lite"/>
    </source>
</evidence>
<keyword evidence="4" id="KW-1185">Reference proteome</keyword>
<keyword evidence="1" id="KW-0175">Coiled coil</keyword>
<accession>A0A2H1EHA3</accession>
<feature type="region of interest" description="Disordered" evidence="2">
    <location>
        <begin position="198"/>
        <end position="225"/>
    </location>
</feature>
<evidence type="ECO:0000313" key="3">
    <source>
        <dbReference type="EMBL" id="SHO45489.1"/>
    </source>
</evidence>
<organism evidence="3 4">
    <name type="scientific">Nitrosotalea sinensis</name>
    <dbReference type="NCBI Taxonomy" id="1499975"/>
    <lineage>
        <taxon>Archaea</taxon>
        <taxon>Nitrososphaerota</taxon>
        <taxon>Nitrososphaeria</taxon>
        <taxon>Nitrosotaleales</taxon>
        <taxon>Nitrosotaleaceae</taxon>
        <taxon>Nitrosotalea</taxon>
    </lineage>
</organism>
<sequence length="225" mass="25149">MIFKYTVLENDYMKITSILLLALTLSLVLPIGFSGVYAENEGNDNQTKSPDENQTRSGENDTGMATMPNLNGTNVGQEISDFVHNATTIFQQQKVENIQAIKDCHEQMKTAAPENRTQIIDQCHATLKTIQEKYQDLRTQFNNLFKQFGKNLMTLKHDAEGSKISDDDRNNAIKGINDDAAKHKIHDLNMTGLAKGLKEHGKMGVGEERHMSNATDESEMHGKHG</sequence>
<feature type="coiled-coil region" evidence="1">
    <location>
        <begin position="120"/>
        <end position="147"/>
    </location>
</feature>
<gene>
    <name evidence="3" type="ORF">NSIN_20677</name>
</gene>
<evidence type="ECO:0000313" key="4">
    <source>
        <dbReference type="Proteomes" id="UP000232412"/>
    </source>
</evidence>
<reference evidence="4" key="1">
    <citation type="submission" date="2016-12" db="EMBL/GenBank/DDBJ databases">
        <authorList>
            <person name="Herbold C."/>
        </authorList>
    </citation>
    <scope>NUCLEOTIDE SEQUENCE [LARGE SCALE GENOMIC DNA]</scope>
</reference>
<feature type="compositionally biased region" description="Basic and acidic residues" evidence="2">
    <location>
        <begin position="198"/>
        <end position="211"/>
    </location>
</feature>
<proteinExistence type="predicted"/>
<evidence type="ECO:0000256" key="1">
    <source>
        <dbReference type="SAM" id="Coils"/>
    </source>
</evidence>
<dbReference type="Proteomes" id="UP000232412">
    <property type="component" value="Unassembled WGS sequence"/>
</dbReference>